<comment type="caution">
    <text evidence="12">The sequence shown here is derived from an EMBL/GenBank/DDBJ whole genome shotgun (WGS) entry which is preliminary data.</text>
</comment>
<dbReference type="GO" id="GO:0015808">
    <property type="term" value="P:L-alanine transport"/>
    <property type="evidence" value="ECO:0007669"/>
    <property type="project" value="TreeGrafter"/>
</dbReference>
<feature type="transmembrane region" description="Helical" evidence="10">
    <location>
        <begin position="357"/>
        <end position="386"/>
    </location>
</feature>
<evidence type="ECO:0000256" key="2">
    <source>
        <dbReference type="ARBA" id="ARBA00022448"/>
    </source>
</evidence>
<evidence type="ECO:0000256" key="11">
    <source>
        <dbReference type="SAM" id="SignalP"/>
    </source>
</evidence>
<dbReference type="GO" id="GO:1903806">
    <property type="term" value="P:L-isoleucine import across plasma membrane"/>
    <property type="evidence" value="ECO:0007669"/>
    <property type="project" value="TreeGrafter"/>
</dbReference>
<dbReference type="InterPro" id="IPR001851">
    <property type="entry name" value="ABC_transp_permease"/>
</dbReference>
<dbReference type="EMBL" id="BLLB01000002">
    <property type="protein sequence ID" value="GFH03155.1"/>
    <property type="molecule type" value="Genomic_DNA"/>
</dbReference>
<dbReference type="RefSeq" id="WP_163890622.1">
    <property type="nucleotide sequence ID" value="NZ_BLLB01000002.1"/>
</dbReference>
<keyword evidence="3" id="KW-1003">Cell membrane</keyword>
<feature type="chain" id="PRO_5029613556" description="Branched-chain amino acid ABC transporter permease" evidence="11">
    <location>
        <begin position="32"/>
        <end position="426"/>
    </location>
</feature>
<accession>A0A7I9ZQ76</accession>
<evidence type="ECO:0000313" key="13">
    <source>
        <dbReference type="Proteomes" id="UP000465304"/>
    </source>
</evidence>
<feature type="transmembrane region" description="Helical" evidence="10">
    <location>
        <begin position="142"/>
        <end position="161"/>
    </location>
</feature>
<gene>
    <name evidence="12" type="ORF">MHIP_36380</name>
</gene>
<keyword evidence="13" id="KW-1185">Reference proteome</keyword>
<keyword evidence="7 10" id="KW-1133">Transmembrane helix</keyword>
<evidence type="ECO:0000256" key="3">
    <source>
        <dbReference type="ARBA" id="ARBA00022475"/>
    </source>
</evidence>
<sequence>MGRCARVASRGLLLVVFVVLGAFLGAGVAAAQDTETAPVAGRLVDAGEPVAGAVVRIINEAGEEADTATSDDSGRWNVELPVGTYTFEVDPESLPDGVSVQSAVTRDVIAGRTNAVVFIFGEVRTSMETPLYERVIRLTIDGLRFGLVIAVAAIGLSLIFGTTGLTNFAHGELVTLGAVFTWMFNVTFGVPLVGAAVLGIIAGIGVGWLNNAGIWHPLRRRRVGLIPQLVVSIGLAITLRYLVLALFSDRTQPFADSTVSAERQWGPIAITDTNLLTMAISVVVLVAVAVMLQKTPIGKAMRAVSDNKDLAAASGINVERVIVFVWCLGGGLAALGGILLALSELGGRAQWEMGFKLLLLMFAGIILGGLGTAYGALLGCLIVGLLVQLSTLVINPDLKYIGGLLILILILVARPQGILGSRERIG</sequence>
<dbReference type="AlphaFoldDB" id="A0A7I9ZQ76"/>
<feature type="signal peptide" evidence="11">
    <location>
        <begin position="1"/>
        <end position="31"/>
    </location>
</feature>
<dbReference type="Gene3D" id="2.60.40.1120">
    <property type="entry name" value="Carboxypeptidase-like, regulatory domain"/>
    <property type="match status" value="1"/>
</dbReference>
<dbReference type="InterPro" id="IPR052157">
    <property type="entry name" value="BCAA_transport_permease"/>
</dbReference>
<keyword evidence="8 10" id="KW-0472">Membrane</keyword>
<evidence type="ECO:0000256" key="10">
    <source>
        <dbReference type="SAM" id="Phobius"/>
    </source>
</evidence>
<evidence type="ECO:0000256" key="7">
    <source>
        <dbReference type="ARBA" id="ARBA00022989"/>
    </source>
</evidence>
<dbReference type="CDD" id="cd06582">
    <property type="entry name" value="TM_PBP1_LivH_like"/>
    <property type="match status" value="1"/>
</dbReference>
<keyword evidence="5 10" id="KW-0812">Transmembrane</keyword>
<name>A0A7I9ZQ76_9MYCO</name>
<keyword evidence="2" id="KW-0813">Transport</keyword>
<evidence type="ECO:0000256" key="4">
    <source>
        <dbReference type="ARBA" id="ARBA00022519"/>
    </source>
</evidence>
<evidence type="ECO:0000256" key="1">
    <source>
        <dbReference type="ARBA" id="ARBA00004651"/>
    </source>
</evidence>
<organism evidence="12 13">
    <name type="scientific">Mycolicibacterium hippocampi</name>
    <dbReference type="NCBI Taxonomy" id="659824"/>
    <lineage>
        <taxon>Bacteria</taxon>
        <taxon>Bacillati</taxon>
        <taxon>Actinomycetota</taxon>
        <taxon>Actinomycetes</taxon>
        <taxon>Mycobacteriales</taxon>
        <taxon>Mycobacteriaceae</taxon>
        <taxon>Mycolicibacterium</taxon>
    </lineage>
</organism>
<keyword evidence="6" id="KW-0029">Amino-acid transport</keyword>
<evidence type="ECO:0000313" key="12">
    <source>
        <dbReference type="EMBL" id="GFH03155.1"/>
    </source>
</evidence>
<feature type="transmembrane region" description="Helical" evidence="10">
    <location>
        <begin position="398"/>
        <end position="414"/>
    </location>
</feature>
<evidence type="ECO:0000256" key="9">
    <source>
        <dbReference type="ARBA" id="ARBA00037998"/>
    </source>
</evidence>
<evidence type="ECO:0000256" key="8">
    <source>
        <dbReference type="ARBA" id="ARBA00023136"/>
    </source>
</evidence>
<dbReference type="GO" id="GO:0015190">
    <property type="term" value="F:L-leucine transmembrane transporter activity"/>
    <property type="evidence" value="ECO:0007669"/>
    <property type="project" value="TreeGrafter"/>
</dbReference>
<evidence type="ECO:0000256" key="5">
    <source>
        <dbReference type="ARBA" id="ARBA00022692"/>
    </source>
</evidence>
<reference evidence="12 13" key="1">
    <citation type="journal article" date="2019" name="Emerg. Microbes Infect.">
        <title>Comprehensive subspecies identification of 175 nontuberculous mycobacteria species based on 7547 genomic profiles.</title>
        <authorList>
            <person name="Matsumoto Y."/>
            <person name="Kinjo T."/>
            <person name="Motooka D."/>
            <person name="Nabeya D."/>
            <person name="Jung N."/>
            <person name="Uechi K."/>
            <person name="Horii T."/>
            <person name="Iida T."/>
            <person name="Fujita J."/>
            <person name="Nakamura S."/>
        </authorList>
    </citation>
    <scope>NUCLEOTIDE SEQUENCE [LARGE SCALE GENOMIC DNA]</scope>
    <source>
        <strain evidence="12 13">JCM 30996</strain>
    </source>
</reference>
<keyword evidence="11" id="KW-0732">Signal</keyword>
<comment type="similarity">
    <text evidence="9">Belongs to the binding-protein-dependent transport system permease family. LivHM subfamily.</text>
</comment>
<dbReference type="GO" id="GO:0005886">
    <property type="term" value="C:plasma membrane"/>
    <property type="evidence" value="ECO:0007669"/>
    <property type="project" value="UniProtKB-SubCell"/>
</dbReference>
<evidence type="ECO:0000256" key="6">
    <source>
        <dbReference type="ARBA" id="ARBA00022970"/>
    </source>
</evidence>
<feature type="transmembrane region" description="Helical" evidence="10">
    <location>
        <begin position="268"/>
        <end position="292"/>
    </location>
</feature>
<dbReference type="Proteomes" id="UP000465304">
    <property type="component" value="Unassembled WGS sequence"/>
</dbReference>
<dbReference type="Pfam" id="PF13620">
    <property type="entry name" value="CarboxypepD_reg"/>
    <property type="match status" value="1"/>
</dbReference>
<dbReference type="GO" id="GO:0015188">
    <property type="term" value="F:L-isoleucine transmembrane transporter activity"/>
    <property type="evidence" value="ECO:0007669"/>
    <property type="project" value="TreeGrafter"/>
</dbReference>
<dbReference type="PANTHER" id="PTHR11795">
    <property type="entry name" value="BRANCHED-CHAIN AMINO ACID TRANSPORT SYSTEM PERMEASE PROTEIN LIVH"/>
    <property type="match status" value="1"/>
</dbReference>
<feature type="transmembrane region" description="Helical" evidence="10">
    <location>
        <begin position="323"/>
        <end position="345"/>
    </location>
</feature>
<proteinExistence type="inferred from homology"/>
<keyword evidence="4" id="KW-0997">Cell inner membrane</keyword>
<dbReference type="GO" id="GO:0005304">
    <property type="term" value="F:L-valine transmembrane transporter activity"/>
    <property type="evidence" value="ECO:0007669"/>
    <property type="project" value="TreeGrafter"/>
</dbReference>
<dbReference type="Pfam" id="PF02653">
    <property type="entry name" value="BPD_transp_2"/>
    <property type="match status" value="1"/>
</dbReference>
<comment type="subcellular location">
    <subcellularLocation>
        <location evidence="1">Cell membrane</location>
        <topology evidence="1">Multi-pass membrane protein</topology>
    </subcellularLocation>
</comment>
<feature type="transmembrane region" description="Helical" evidence="10">
    <location>
        <begin position="226"/>
        <end position="247"/>
    </location>
</feature>
<dbReference type="GO" id="GO:0042941">
    <property type="term" value="P:D-alanine transmembrane transport"/>
    <property type="evidence" value="ECO:0007669"/>
    <property type="project" value="TreeGrafter"/>
</dbReference>
<dbReference type="SUPFAM" id="SSF49478">
    <property type="entry name" value="Cna protein B-type domain"/>
    <property type="match status" value="1"/>
</dbReference>
<feature type="transmembrane region" description="Helical" evidence="10">
    <location>
        <begin position="173"/>
        <end position="206"/>
    </location>
</feature>
<dbReference type="GO" id="GO:0015192">
    <property type="term" value="F:L-phenylalanine transmembrane transporter activity"/>
    <property type="evidence" value="ECO:0007669"/>
    <property type="project" value="TreeGrafter"/>
</dbReference>
<dbReference type="PANTHER" id="PTHR11795:SF371">
    <property type="entry name" value="HIGH-AFFINITY BRANCHED-CHAIN AMINO ACID TRANSPORT SYSTEM PERMEASE PROTEIN LIVH"/>
    <property type="match status" value="1"/>
</dbReference>
<evidence type="ECO:0008006" key="14">
    <source>
        <dbReference type="Google" id="ProtNLM"/>
    </source>
</evidence>
<protein>
    <recommendedName>
        <fullName evidence="14">Branched-chain amino acid ABC transporter permease</fullName>
    </recommendedName>
</protein>